<protein>
    <submittedName>
        <fullName evidence="1">Uncharacterized protein</fullName>
    </submittedName>
</protein>
<dbReference type="OrthoDB" id="1034557at2759"/>
<evidence type="ECO:0000313" key="1">
    <source>
        <dbReference type="EMBL" id="CAB4024370.1"/>
    </source>
</evidence>
<accession>A0A7D9J8D7</accession>
<proteinExistence type="predicted"/>
<gene>
    <name evidence="1" type="ORF">PACLA_8A070983</name>
</gene>
<name>A0A7D9J8D7_PARCT</name>
<dbReference type="EMBL" id="CACRXK020012994">
    <property type="protein sequence ID" value="CAB4024370.1"/>
    <property type="molecule type" value="Genomic_DNA"/>
</dbReference>
<dbReference type="AlphaFoldDB" id="A0A7D9J8D7"/>
<sequence>EIDLPSLEREKYLEEVQDGLYPLTIMERRQSHANIQRPLTPEEGEAEESSNPPPDDIETRLVLNMNCKTKISENPGKRMLILHLQMDDQMNRLLTCDLESEEKAGELAEDLVKHGFINPADKERISTLMQTHLKREVAVA</sequence>
<dbReference type="Proteomes" id="UP001152795">
    <property type="component" value="Unassembled WGS sequence"/>
</dbReference>
<feature type="non-terminal residue" evidence="1">
    <location>
        <position position="1"/>
    </location>
</feature>
<keyword evidence="2" id="KW-1185">Reference proteome</keyword>
<organism evidence="1 2">
    <name type="scientific">Paramuricea clavata</name>
    <name type="common">Red gorgonian</name>
    <name type="synonym">Violescent sea-whip</name>
    <dbReference type="NCBI Taxonomy" id="317549"/>
    <lineage>
        <taxon>Eukaryota</taxon>
        <taxon>Metazoa</taxon>
        <taxon>Cnidaria</taxon>
        <taxon>Anthozoa</taxon>
        <taxon>Octocorallia</taxon>
        <taxon>Malacalcyonacea</taxon>
        <taxon>Plexauridae</taxon>
        <taxon>Paramuricea</taxon>
    </lineage>
</organism>
<comment type="caution">
    <text evidence="1">The sequence shown here is derived from an EMBL/GenBank/DDBJ whole genome shotgun (WGS) entry which is preliminary data.</text>
</comment>
<reference evidence="1" key="1">
    <citation type="submission" date="2020-04" db="EMBL/GenBank/DDBJ databases">
        <authorList>
            <person name="Alioto T."/>
            <person name="Alioto T."/>
            <person name="Gomez Garrido J."/>
        </authorList>
    </citation>
    <scope>NUCLEOTIDE SEQUENCE</scope>
    <source>
        <strain evidence="1">A484AB</strain>
    </source>
</reference>
<evidence type="ECO:0000313" key="2">
    <source>
        <dbReference type="Proteomes" id="UP001152795"/>
    </source>
</evidence>